<dbReference type="Proteomes" id="UP000235598">
    <property type="component" value="Unassembled WGS sequence"/>
</dbReference>
<keyword evidence="2" id="KW-0808">Transferase</keyword>
<comment type="caution">
    <text evidence="2">The sequence shown here is derived from an EMBL/GenBank/DDBJ whole genome shotgun (WGS) entry which is preliminary data.</text>
</comment>
<feature type="transmembrane region" description="Helical" evidence="1">
    <location>
        <begin position="6"/>
        <end position="31"/>
    </location>
</feature>
<reference evidence="2 3" key="1">
    <citation type="submission" date="2017-09" db="EMBL/GenBank/DDBJ databases">
        <title>Bacterial strain isolated from the female urinary microbiota.</title>
        <authorList>
            <person name="Thomas-White K."/>
            <person name="Kumar N."/>
            <person name="Forster S."/>
            <person name="Putonti C."/>
            <person name="Lawley T."/>
            <person name="Wolfe A.J."/>
        </authorList>
    </citation>
    <scope>NUCLEOTIDE SEQUENCE [LARGE SCALE GENOMIC DNA]</scope>
    <source>
        <strain evidence="2 3">UMB1301</strain>
    </source>
</reference>
<dbReference type="EMBL" id="PNHK01000905">
    <property type="protein sequence ID" value="PMC95789.1"/>
    <property type="molecule type" value="Genomic_DNA"/>
</dbReference>
<accession>A0A2N6V9G2</accession>
<evidence type="ECO:0000313" key="2">
    <source>
        <dbReference type="EMBL" id="PMC95789.1"/>
    </source>
</evidence>
<dbReference type="GO" id="GO:0016740">
    <property type="term" value="F:transferase activity"/>
    <property type="evidence" value="ECO:0007669"/>
    <property type="project" value="UniProtKB-KW"/>
</dbReference>
<gene>
    <name evidence="2" type="ORF">CJ199_16795</name>
</gene>
<keyword evidence="1" id="KW-0472">Membrane</keyword>
<sequence length="71" mass="7567">HERPRLFYGGLTVLFALISLVLGIPVVWEFFQTGYVPRLPTALLSAGCMILAFLMGSVGIIMDGLGMPAAG</sequence>
<organism evidence="2 3">
    <name type="scientific">Brevibacterium paucivorans</name>
    <dbReference type="NCBI Taxonomy" id="170994"/>
    <lineage>
        <taxon>Bacteria</taxon>
        <taxon>Bacillati</taxon>
        <taxon>Actinomycetota</taxon>
        <taxon>Actinomycetes</taxon>
        <taxon>Micrococcales</taxon>
        <taxon>Brevibacteriaceae</taxon>
        <taxon>Brevibacterium</taxon>
    </lineage>
</organism>
<feature type="transmembrane region" description="Helical" evidence="1">
    <location>
        <begin position="43"/>
        <end position="62"/>
    </location>
</feature>
<feature type="non-terminal residue" evidence="2">
    <location>
        <position position="1"/>
    </location>
</feature>
<evidence type="ECO:0000313" key="3">
    <source>
        <dbReference type="Proteomes" id="UP000235598"/>
    </source>
</evidence>
<evidence type="ECO:0000256" key="1">
    <source>
        <dbReference type="SAM" id="Phobius"/>
    </source>
</evidence>
<keyword evidence="1" id="KW-0812">Transmembrane</keyword>
<keyword evidence="1" id="KW-1133">Transmembrane helix</keyword>
<name>A0A2N6V9G2_9MICO</name>
<protein>
    <submittedName>
        <fullName evidence="2">Glycosyl transferase</fullName>
    </submittedName>
</protein>
<proteinExistence type="predicted"/>
<dbReference type="AlphaFoldDB" id="A0A2N6V9G2"/>